<dbReference type="GO" id="GO:0016787">
    <property type="term" value="F:hydrolase activity"/>
    <property type="evidence" value="ECO:0007669"/>
    <property type="project" value="UniProtKB-KW"/>
</dbReference>
<dbReference type="Pfam" id="PF20434">
    <property type="entry name" value="BD-FAE"/>
    <property type="match status" value="1"/>
</dbReference>
<reference evidence="5 6" key="1">
    <citation type="submission" date="2018-02" db="EMBL/GenBank/DDBJ databases">
        <title>Comparative genomes isolates from brazilian mangrove.</title>
        <authorList>
            <person name="Araujo J.E."/>
            <person name="Taketani R.G."/>
            <person name="Silva M.C.P."/>
            <person name="Loureco M.V."/>
            <person name="Andreote F.D."/>
        </authorList>
    </citation>
    <scope>NUCLEOTIDE SEQUENCE [LARGE SCALE GENOMIC DNA]</scope>
    <source>
        <strain evidence="5 6">HEX-2 MGV</strain>
    </source>
</reference>
<dbReference type="PANTHER" id="PTHR48081">
    <property type="entry name" value="AB HYDROLASE SUPERFAMILY PROTEIN C4A8.06C"/>
    <property type="match status" value="1"/>
</dbReference>
<dbReference type="RefSeq" id="WP_105359153.1">
    <property type="nucleotide sequence ID" value="NZ_PUIA01000085.1"/>
</dbReference>
<feature type="domain" description="BD-FAE-like" evidence="4">
    <location>
        <begin position="47"/>
        <end position="236"/>
    </location>
</feature>
<keyword evidence="2 5" id="KW-0378">Hydrolase</keyword>
<dbReference type="InterPro" id="IPR050300">
    <property type="entry name" value="GDXG_lipolytic_enzyme"/>
</dbReference>
<evidence type="ECO:0000313" key="5">
    <source>
        <dbReference type="EMBL" id="PQO25185.1"/>
    </source>
</evidence>
<evidence type="ECO:0000256" key="1">
    <source>
        <dbReference type="ARBA" id="ARBA00010515"/>
    </source>
</evidence>
<protein>
    <submittedName>
        <fullName evidence="5">Alpha/beta hydrolase</fullName>
    </submittedName>
</protein>
<keyword evidence="3" id="KW-0732">Signal</keyword>
<organism evidence="5 6">
    <name type="scientific">Blastopirellula marina</name>
    <dbReference type="NCBI Taxonomy" id="124"/>
    <lineage>
        <taxon>Bacteria</taxon>
        <taxon>Pseudomonadati</taxon>
        <taxon>Planctomycetota</taxon>
        <taxon>Planctomycetia</taxon>
        <taxon>Pirellulales</taxon>
        <taxon>Pirellulaceae</taxon>
        <taxon>Blastopirellula</taxon>
    </lineage>
</organism>
<gene>
    <name evidence="5" type="ORF">C5Y96_25095</name>
</gene>
<feature type="chain" id="PRO_5015755142" evidence="3">
    <location>
        <begin position="24"/>
        <end position="279"/>
    </location>
</feature>
<dbReference type="EMBL" id="PUIA01000085">
    <property type="protein sequence ID" value="PQO25185.1"/>
    <property type="molecule type" value="Genomic_DNA"/>
</dbReference>
<evidence type="ECO:0000256" key="3">
    <source>
        <dbReference type="SAM" id="SignalP"/>
    </source>
</evidence>
<evidence type="ECO:0000256" key="2">
    <source>
        <dbReference type="ARBA" id="ARBA00022801"/>
    </source>
</evidence>
<dbReference type="SUPFAM" id="SSF53474">
    <property type="entry name" value="alpha/beta-Hydrolases"/>
    <property type="match status" value="1"/>
</dbReference>
<sequence>MTAWKTIFVAFFAFAAIAAPAMAESPSIRKVPNLVFAEREGKTLKADLYLPPGEGPYPTILMIHGGAWVGGSRSHMTTHALFLANNGYAVATITYRFAPNHIFPAQLEDCQSALNWLVTHADQYQLDTNRMGGWGYSAGGHLACLVATVEAEKGAGVPQLKAVVAGGAPCDFTCEPPQSERLKFFLGGSRADVPGTYEEASPLTHVTAKCPPIFFFHGTQDSVVPMRNAEVMHDKLTALGIPTTFYKLEGRGHLGTFIDPAAKREALKFLDGHLKLGKS</sequence>
<accession>A0A2S8EZ30</accession>
<dbReference type="InterPro" id="IPR049492">
    <property type="entry name" value="BD-FAE-like_dom"/>
</dbReference>
<dbReference type="InterPro" id="IPR002168">
    <property type="entry name" value="Lipase_GDXG_HIS_AS"/>
</dbReference>
<dbReference type="Gene3D" id="3.40.50.1820">
    <property type="entry name" value="alpha/beta hydrolase"/>
    <property type="match status" value="1"/>
</dbReference>
<comment type="similarity">
    <text evidence="1">Belongs to the 'GDXG' lipolytic enzyme family.</text>
</comment>
<evidence type="ECO:0000313" key="6">
    <source>
        <dbReference type="Proteomes" id="UP000240009"/>
    </source>
</evidence>
<evidence type="ECO:0000259" key="4">
    <source>
        <dbReference type="Pfam" id="PF20434"/>
    </source>
</evidence>
<dbReference type="OrthoDB" id="265201at2"/>
<dbReference type="PANTHER" id="PTHR48081:SF13">
    <property type="entry name" value="ALPHA_BETA HYDROLASE"/>
    <property type="match status" value="1"/>
</dbReference>
<name>A0A2S8EZ30_9BACT</name>
<comment type="caution">
    <text evidence="5">The sequence shown here is derived from an EMBL/GenBank/DDBJ whole genome shotgun (WGS) entry which is preliminary data.</text>
</comment>
<proteinExistence type="inferred from homology"/>
<dbReference type="AlphaFoldDB" id="A0A2S8EZ30"/>
<feature type="signal peptide" evidence="3">
    <location>
        <begin position="1"/>
        <end position="23"/>
    </location>
</feature>
<dbReference type="InterPro" id="IPR029058">
    <property type="entry name" value="AB_hydrolase_fold"/>
</dbReference>
<dbReference type="PROSITE" id="PS01173">
    <property type="entry name" value="LIPASE_GDXG_HIS"/>
    <property type="match status" value="1"/>
</dbReference>
<dbReference type="Proteomes" id="UP000240009">
    <property type="component" value="Unassembled WGS sequence"/>
</dbReference>